<dbReference type="Proteomes" id="UP000283426">
    <property type="component" value="Unassembled WGS sequence"/>
</dbReference>
<evidence type="ECO:0000313" key="1">
    <source>
        <dbReference type="EMBL" id="RGV25771.1"/>
    </source>
</evidence>
<name>A0A412WEZ6_9BACT</name>
<reference evidence="1 2" key="1">
    <citation type="submission" date="2018-08" db="EMBL/GenBank/DDBJ databases">
        <title>A genome reference for cultivated species of the human gut microbiota.</title>
        <authorList>
            <person name="Zou Y."/>
            <person name="Xue W."/>
            <person name="Luo G."/>
        </authorList>
    </citation>
    <scope>NUCLEOTIDE SEQUENCE [LARGE SCALE GENOMIC DNA]</scope>
    <source>
        <strain evidence="1 2">AF14-6AC</strain>
    </source>
</reference>
<evidence type="ECO:0008006" key="3">
    <source>
        <dbReference type="Google" id="ProtNLM"/>
    </source>
</evidence>
<proteinExistence type="predicted"/>
<dbReference type="AlphaFoldDB" id="A0A412WEZ6"/>
<dbReference type="RefSeq" id="WP_118108143.1">
    <property type="nucleotide sequence ID" value="NZ_QRYW01000021.1"/>
</dbReference>
<accession>A0A412WEZ6</accession>
<protein>
    <recommendedName>
        <fullName evidence="3">Phage head morphogenesis domain-containing protein</fullName>
    </recommendedName>
</protein>
<gene>
    <name evidence="1" type="ORF">DWW24_10960</name>
</gene>
<comment type="caution">
    <text evidence="1">The sequence shown here is derived from an EMBL/GenBank/DDBJ whole genome shotgun (WGS) entry which is preliminary data.</text>
</comment>
<evidence type="ECO:0000313" key="2">
    <source>
        <dbReference type="Proteomes" id="UP000283426"/>
    </source>
</evidence>
<organism evidence="1 2">
    <name type="scientific">Odoribacter splanchnicus</name>
    <dbReference type="NCBI Taxonomy" id="28118"/>
    <lineage>
        <taxon>Bacteria</taxon>
        <taxon>Pseudomonadati</taxon>
        <taxon>Bacteroidota</taxon>
        <taxon>Bacteroidia</taxon>
        <taxon>Bacteroidales</taxon>
        <taxon>Odoribacteraceae</taxon>
        <taxon>Odoribacter</taxon>
    </lineage>
</organism>
<sequence>MKTDDLTPDQLYNLLLELDAQTAARLKRLYSEFSKEIANIPGVKSYLFGKKLKSFSDINGIKGIDGKIDKLIDEIYSIVTSAQETAWRIGEKVTETLVLSKISTELADNLRKSGLFKHRNKAMDAFKFNKDKFDISTRVWKDGIKAQIEESVQLAVSNGESAQKLSKDLREYLQEPKKLFRRIRDKETGELKLSKAAKQYHPGQGVYRSSYMNARRLAATEINNSYRMAEWESYQNNPVIVGFQIRLSNNHTLKNPKTGKPEPFIDICDYAQGRYPKDFVWYGWHPHCRCIMTPIFATQEDIAAMTQAILDGKEPTTVKPKMITDIPDKFIKWSQTHKKQISGWSALPYYVTNNPKYAEKYFIYPKVFKDL</sequence>
<dbReference type="EMBL" id="QRYW01000021">
    <property type="protein sequence ID" value="RGV25771.1"/>
    <property type="molecule type" value="Genomic_DNA"/>
</dbReference>